<evidence type="ECO:0000259" key="8">
    <source>
        <dbReference type="Pfam" id="PF06441"/>
    </source>
</evidence>
<evidence type="ECO:0000313" key="10">
    <source>
        <dbReference type="Proteomes" id="UP001168821"/>
    </source>
</evidence>
<evidence type="ECO:0000256" key="3">
    <source>
        <dbReference type="ARBA" id="ARBA00010088"/>
    </source>
</evidence>
<comment type="function">
    <text evidence="6">Catalyzes juvenile hormone hydrolysis.</text>
</comment>
<dbReference type="SUPFAM" id="SSF53474">
    <property type="entry name" value="alpha/beta-Hydrolases"/>
    <property type="match status" value="1"/>
</dbReference>
<comment type="subcellular location">
    <subcellularLocation>
        <location evidence="6">Endoplasmic reticulum membrane</location>
    </subcellularLocation>
    <subcellularLocation>
        <location evidence="2">Microsome membrane</location>
        <topology evidence="2">Single-pass membrane protein</topology>
    </subcellularLocation>
</comment>
<reference evidence="9" key="1">
    <citation type="journal article" date="2023" name="G3 (Bethesda)">
        <title>Whole genome assemblies of Zophobas morio and Tenebrio molitor.</title>
        <authorList>
            <person name="Kaur S."/>
            <person name="Stinson S.A."/>
            <person name="diCenzo G.C."/>
        </authorList>
    </citation>
    <scope>NUCLEOTIDE SEQUENCE</scope>
    <source>
        <strain evidence="9">QUZm001</strain>
    </source>
</reference>
<accession>A0AA38IYZ5</accession>
<dbReference type="Pfam" id="PF06441">
    <property type="entry name" value="EHN"/>
    <property type="match status" value="1"/>
</dbReference>
<keyword evidence="6" id="KW-0472">Membrane</keyword>
<dbReference type="PANTHER" id="PTHR21661:SF35">
    <property type="entry name" value="EPOXIDE HYDROLASE"/>
    <property type="match status" value="1"/>
</dbReference>
<dbReference type="InterPro" id="IPR000639">
    <property type="entry name" value="Epox_hydrolase-like"/>
</dbReference>
<evidence type="ECO:0000313" key="9">
    <source>
        <dbReference type="EMBL" id="KAJ3662802.1"/>
    </source>
</evidence>
<feature type="domain" description="Epoxide hydrolase N-terminal" evidence="8">
    <location>
        <begin position="53"/>
        <end position="159"/>
    </location>
</feature>
<comment type="similarity">
    <text evidence="3 6">Belongs to the peptidase S33 family.</text>
</comment>
<evidence type="ECO:0000256" key="7">
    <source>
        <dbReference type="PIRSR" id="PIRSR001112-1"/>
    </source>
</evidence>
<dbReference type="EMBL" id="JALNTZ010000002">
    <property type="protein sequence ID" value="KAJ3662802.1"/>
    <property type="molecule type" value="Genomic_DNA"/>
</dbReference>
<feature type="active site" description="Nucleophile" evidence="7">
    <location>
        <position position="225"/>
    </location>
</feature>
<dbReference type="GO" id="GO:0097176">
    <property type="term" value="P:epoxide metabolic process"/>
    <property type="evidence" value="ECO:0007669"/>
    <property type="project" value="TreeGrafter"/>
</dbReference>
<evidence type="ECO:0000256" key="5">
    <source>
        <dbReference type="ARBA" id="ARBA00022801"/>
    </source>
</evidence>
<comment type="caution">
    <text evidence="9">The sequence shown here is derived from an EMBL/GenBank/DDBJ whole genome shotgun (WGS) entry which is preliminary data.</text>
</comment>
<comment type="catalytic activity">
    <reaction evidence="6">
        <text>cis-stilbene oxide + H2O = (1R,2R)-hydrobenzoin</text>
        <dbReference type="Rhea" id="RHEA:23900"/>
        <dbReference type="ChEBI" id="CHEBI:15377"/>
        <dbReference type="ChEBI" id="CHEBI:50004"/>
        <dbReference type="ChEBI" id="CHEBI:50014"/>
        <dbReference type="EC" id="3.3.2.9"/>
    </reaction>
</comment>
<organism evidence="9 10">
    <name type="scientific">Zophobas morio</name>
    <dbReference type="NCBI Taxonomy" id="2755281"/>
    <lineage>
        <taxon>Eukaryota</taxon>
        <taxon>Metazoa</taxon>
        <taxon>Ecdysozoa</taxon>
        <taxon>Arthropoda</taxon>
        <taxon>Hexapoda</taxon>
        <taxon>Insecta</taxon>
        <taxon>Pterygota</taxon>
        <taxon>Neoptera</taxon>
        <taxon>Endopterygota</taxon>
        <taxon>Coleoptera</taxon>
        <taxon>Polyphaga</taxon>
        <taxon>Cucujiformia</taxon>
        <taxon>Tenebrionidae</taxon>
        <taxon>Zophobas</taxon>
    </lineage>
</organism>
<keyword evidence="6" id="KW-0256">Endoplasmic reticulum</keyword>
<keyword evidence="10" id="KW-1185">Reference proteome</keyword>
<dbReference type="AlphaFoldDB" id="A0AA38IYZ5"/>
<feature type="active site" description="Proton donor" evidence="7">
    <location>
        <position position="371"/>
    </location>
</feature>
<name>A0AA38IYZ5_9CUCU</name>
<gene>
    <name evidence="9" type="ORF">Zmor_007129</name>
</gene>
<evidence type="ECO:0000256" key="2">
    <source>
        <dbReference type="ARBA" id="ARBA00004111"/>
    </source>
</evidence>
<dbReference type="InterPro" id="IPR029058">
    <property type="entry name" value="AB_hydrolase_fold"/>
</dbReference>
<evidence type="ECO:0000256" key="6">
    <source>
        <dbReference type="PIRNR" id="PIRNR001112"/>
    </source>
</evidence>
<dbReference type="PIRSF" id="PIRSF001112">
    <property type="entry name" value="Epoxide_hydrolase"/>
    <property type="match status" value="1"/>
</dbReference>
<keyword evidence="5 6" id="KW-0378">Hydrolase</keyword>
<comment type="catalytic activity">
    <reaction evidence="1 6">
        <text>1-(4-methoxyphenyl)-N-methyl-N-[(3-methyloxetan-3-yl)methyl]methanamine + H2O = 2-{[(4-methoxybenzyl)(methyl)amino]methyl}-2-methylpropane-1,3-diol</text>
        <dbReference type="Rhea" id="RHEA:55764"/>
        <dbReference type="ChEBI" id="CHEBI:15377"/>
        <dbReference type="ChEBI" id="CHEBI:139161"/>
        <dbReference type="ChEBI" id="CHEBI:139164"/>
        <dbReference type="EC" id="3.3.2.9"/>
    </reaction>
</comment>
<dbReference type="PRINTS" id="PR00412">
    <property type="entry name" value="EPOXHYDRLASE"/>
</dbReference>
<protein>
    <recommendedName>
        <fullName evidence="6">Epoxide hydrolase</fullName>
        <ecNumber evidence="6">3.3.2.9</ecNumber>
    </recommendedName>
</protein>
<dbReference type="InterPro" id="IPR010497">
    <property type="entry name" value="Epoxide_hydro_N"/>
</dbReference>
<dbReference type="EC" id="3.3.2.9" evidence="6"/>
<sequence length="456" mass="52152">MGVLWKIVVSCGVVILLISYQINKLITPGLAPKLNETWWGDGNFSKIDETIYTFRINVSNEVLQDLKYRLNHARTFTPPLEGTQQQYGMNTNLLKEIVLFWKTKYDWKEREKIFNSYPQYTTNIQGINIHFIHVKPESPNKKVMPLLLLHGWPGSIREFFQLIPLLTTPSPDKNFVFEVIVPSIPGYGFSQAAVRPGLGAPQMAVIFKNLMKRLGFEKYYVQGGDFGAIILHQMSVLYPESVLGFHSNMCVVYTPLAVLKTLVGAVYPTWFTRQDHVERVYPLTHYFSFKLEESGYFHVQTTKPDTLGVSLRDSPVGLAAYILEKFVTGTNFTYKSREDGGLRDHYNYADLLDNVMVYWITGSMPTAMRLYAETFSKKNYLTLGVSRMPVQVPSACVRFRYDLYASDGMLPELYPNLLHLADYSGGHFAAFQQPDLFAKDIFTAIEKFEKFHGHSS</sequence>
<keyword evidence="4 6" id="KW-0058">Aromatic hydrocarbons catabolism</keyword>
<dbReference type="GO" id="GO:0005789">
    <property type="term" value="C:endoplasmic reticulum membrane"/>
    <property type="evidence" value="ECO:0007669"/>
    <property type="project" value="UniProtKB-SubCell"/>
</dbReference>
<dbReference type="Gene3D" id="3.40.50.1820">
    <property type="entry name" value="alpha/beta hydrolase"/>
    <property type="match status" value="1"/>
</dbReference>
<feature type="active site" description="Proton acceptor" evidence="7">
    <location>
        <position position="427"/>
    </location>
</feature>
<evidence type="ECO:0000256" key="1">
    <source>
        <dbReference type="ARBA" id="ARBA00000221"/>
    </source>
</evidence>
<dbReference type="PANTHER" id="PTHR21661">
    <property type="entry name" value="EPOXIDE HYDROLASE 1-RELATED"/>
    <property type="match status" value="1"/>
</dbReference>
<dbReference type="InterPro" id="IPR016292">
    <property type="entry name" value="Epoxide_hydrolase"/>
</dbReference>
<dbReference type="GO" id="GO:0033961">
    <property type="term" value="F:cis-stilbene-oxide hydrolase activity"/>
    <property type="evidence" value="ECO:0007669"/>
    <property type="project" value="UniProtKB-UniRule"/>
</dbReference>
<dbReference type="Proteomes" id="UP001168821">
    <property type="component" value="Unassembled WGS sequence"/>
</dbReference>
<proteinExistence type="inferred from homology"/>
<evidence type="ECO:0000256" key="4">
    <source>
        <dbReference type="ARBA" id="ARBA00022797"/>
    </source>
</evidence>